<feature type="transmembrane region" description="Helical" evidence="4">
    <location>
        <begin position="631"/>
        <end position="656"/>
    </location>
</feature>
<evidence type="ECO:0000256" key="2">
    <source>
        <dbReference type="ARBA" id="ARBA00022771"/>
    </source>
</evidence>
<reference evidence="6" key="1">
    <citation type="submission" date="2022-12" db="EMBL/GenBank/DDBJ databases">
        <title>Chromosome-level genome assembly of the bean flower thrips Megalurothrips usitatus.</title>
        <authorList>
            <person name="Ma L."/>
            <person name="Liu Q."/>
            <person name="Li H."/>
            <person name="Cai W."/>
        </authorList>
    </citation>
    <scope>NUCLEOTIDE SEQUENCE</scope>
    <source>
        <strain evidence="6">Cailab_2022a</strain>
    </source>
</reference>
<organism evidence="6 7">
    <name type="scientific">Megalurothrips usitatus</name>
    <name type="common">bean blossom thrips</name>
    <dbReference type="NCBI Taxonomy" id="439358"/>
    <lineage>
        <taxon>Eukaryota</taxon>
        <taxon>Metazoa</taxon>
        <taxon>Ecdysozoa</taxon>
        <taxon>Arthropoda</taxon>
        <taxon>Hexapoda</taxon>
        <taxon>Insecta</taxon>
        <taxon>Pterygota</taxon>
        <taxon>Neoptera</taxon>
        <taxon>Paraneoptera</taxon>
        <taxon>Thysanoptera</taxon>
        <taxon>Terebrantia</taxon>
        <taxon>Thripoidea</taxon>
        <taxon>Thripidae</taxon>
        <taxon>Megalurothrips</taxon>
    </lineage>
</organism>
<keyword evidence="4" id="KW-0812">Transmembrane</keyword>
<dbReference type="GO" id="GO:0008270">
    <property type="term" value="F:zinc ion binding"/>
    <property type="evidence" value="ECO:0007669"/>
    <property type="project" value="UniProtKB-KW"/>
</dbReference>
<dbReference type="InterPro" id="IPR003877">
    <property type="entry name" value="SPRY_dom"/>
</dbReference>
<dbReference type="SUPFAM" id="SSF49899">
    <property type="entry name" value="Concanavalin A-like lectins/glucanases"/>
    <property type="match status" value="1"/>
</dbReference>
<dbReference type="InterPro" id="IPR043136">
    <property type="entry name" value="B30.2/SPRY_sf"/>
</dbReference>
<dbReference type="InterPro" id="IPR013320">
    <property type="entry name" value="ConA-like_dom_sf"/>
</dbReference>
<keyword evidence="4" id="KW-1133">Transmembrane helix</keyword>
<dbReference type="Gene3D" id="2.60.120.920">
    <property type="match status" value="1"/>
</dbReference>
<dbReference type="Pfam" id="PF00622">
    <property type="entry name" value="SPRY"/>
    <property type="match status" value="1"/>
</dbReference>
<proteinExistence type="predicted"/>
<dbReference type="InterPro" id="IPR001870">
    <property type="entry name" value="B30.2/SPRY"/>
</dbReference>
<feature type="domain" description="B30.2/SPRY" evidence="5">
    <location>
        <begin position="52"/>
        <end position="230"/>
    </location>
</feature>
<dbReference type="PANTHER" id="PTHR13363:SF5">
    <property type="entry name" value="E3 UBIQUITIN-PROTEIN LIGASE RNF123"/>
    <property type="match status" value="1"/>
</dbReference>
<dbReference type="GO" id="GO:0051603">
    <property type="term" value="P:proteolysis involved in protein catabolic process"/>
    <property type="evidence" value="ECO:0007669"/>
    <property type="project" value="TreeGrafter"/>
</dbReference>
<dbReference type="PANTHER" id="PTHR13363">
    <property type="entry name" value="RING FINGER AND SRY DOMAIN-CONTAINING"/>
    <property type="match status" value="1"/>
</dbReference>
<dbReference type="InterPro" id="IPR045129">
    <property type="entry name" value="RNF123/RKP/RSPRY1"/>
</dbReference>
<dbReference type="SMART" id="SM00449">
    <property type="entry name" value="SPRY"/>
    <property type="match status" value="1"/>
</dbReference>
<comment type="caution">
    <text evidence="6">The sequence shown here is derived from an EMBL/GenBank/DDBJ whole genome shotgun (WGS) entry which is preliminary data.</text>
</comment>
<dbReference type="GO" id="GO:0004842">
    <property type="term" value="F:ubiquitin-protein transferase activity"/>
    <property type="evidence" value="ECO:0007669"/>
    <property type="project" value="InterPro"/>
</dbReference>
<evidence type="ECO:0000313" key="7">
    <source>
        <dbReference type="Proteomes" id="UP001075354"/>
    </source>
</evidence>
<keyword evidence="1" id="KW-0479">Metal-binding</keyword>
<dbReference type="GO" id="GO:0005737">
    <property type="term" value="C:cytoplasm"/>
    <property type="evidence" value="ECO:0007669"/>
    <property type="project" value="TreeGrafter"/>
</dbReference>
<evidence type="ECO:0000256" key="3">
    <source>
        <dbReference type="ARBA" id="ARBA00022833"/>
    </source>
</evidence>
<keyword evidence="3" id="KW-0862">Zinc</keyword>
<evidence type="ECO:0000256" key="1">
    <source>
        <dbReference type="ARBA" id="ARBA00022723"/>
    </source>
</evidence>
<keyword evidence="4" id="KW-0472">Membrane</keyword>
<gene>
    <name evidence="6" type="ORF">ONE63_010478</name>
</gene>
<evidence type="ECO:0000256" key="4">
    <source>
        <dbReference type="SAM" id="Phobius"/>
    </source>
</evidence>
<evidence type="ECO:0000259" key="5">
    <source>
        <dbReference type="PROSITE" id="PS50188"/>
    </source>
</evidence>
<dbReference type="PROSITE" id="PS50188">
    <property type="entry name" value="B302_SPRY"/>
    <property type="match status" value="1"/>
</dbReference>
<sequence>MSSFTRVVEHVFGTNFLSPENMDEYVDLDSSICVMEMCSDYSFSGIRSQGSGKKAEGIKIDHEDGRVGNSTVSLDISELSNRILYYDILKIIGESNFGTVKTNCGVCRGKWQYEVVLLSNGIMQIGWATSNSEFGYGQGVGDTSDSFAFDGSRIRKWNVLAEGYGEKWEEDDIIGCCIDLDDGCVEFFRNGTSLGVAYRDIPMGAGILYFPTISLQQKEGLIPNFGSSPFCYPVSGCQPIQDPPRGELAAVTYLLDCISKLISLMDSHAITPETSCDGVGTSYEAMLLEIAKILVLNITPILKIPYVMETKFVPFIHMLCESENSPVAQSHSRPSARTSVPKNVSVGCTFNNRRLDTFLDLLWTFSEESELKIWTSTLVSRLSVKFQHNVRPLLLDFSAQKESIYILRCLLHHKSLRHYLMNHVLFEGVKFPWFLNIKVPSAESFTFWETEPSIQMNKCAFMTSITRITTAMNSLEDMQINLLMVMMDDTDGSEGSLSSKNIFLTKFRVLRRQLYALYRVDPLKSPGGPLCLVWPLCVRLSRLLELLWAREAEVTRPDFIPPSKFYDGSIPYYDMDRLGGVLLYLLKTYHNDLEKRLGASQRAHLTAQVFGNGSSRPVAESSSKSALLLQYIAPIFPCIFPIIYTVLFFLPLKLYFRAFD</sequence>
<name>A0AAV7XJW4_9NEOP</name>
<accession>A0AAV7XJW4</accession>
<protein>
    <recommendedName>
        <fullName evidence="5">B30.2/SPRY domain-containing protein</fullName>
    </recommendedName>
</protein>
<keyword evidence="7" id="KW-1185">Reference proteome</keyword>
<keyword evidence="2" id="KW-0863">Zinc-finger</keyword>
<dbReference type="AlphaFoldDB" id="A0AAV7XJW4"/>
<evidence type="ECO:0000313" key="6">
    <source>
        <dbReference type="EMBL" id="KAJ1523929.1"/>
    </source>
</evidence>
<dbReference type="EMBL" id="JAPTSV010000009">
    <property type="protein sequence ID" value="KAJ1523929.1"/>
    <property type="molecule type" value="Genomic_DNA"/>
</dbReference>
<dbReference type="Proteomes" id="UP001075354">
    <property type="component" value="Chromosome 9"/>
</dbReference>